<accession>A0ABY8V0B3</accession>
<keyword evidence="2" id="KW-0012">Acyltransferase</keyword>
<evidence type="ECO:0000259" key="1">
    <source>
        <dbReference type="PROSITE" id="PS51186"/>
    </source>
</evidence>
<gene>
    <name evidence="2" type="ORF">QNI29_04270</name>
</gene>
<dbReference type="PANTHER" id="PTHR43617">
    <property type="entry name" value="L-AMINO ACID N-ACETYLTRANSFERASE"/>
    <property type="match status" value="1"/>
</dbReference>
<keyword evidence="2" id="KW-0808">Transferase</keyword>
<keyword evidence="3" id="KW-1185">Reference proteome</keyword>
<dbReference type="InterPro" id="IPR000182">
    <property type="entry name" value="GNAT_dom"/>
</dbReference>
<dbReference type="Pfam" id="PF00583">
    <property type="entry name" value="Acetyltransf_1"/>
    <property type="match status" value="1"/>
</dbReference>
<organism evidence="2 3">
    <name type="scientific">Pontibacillus chungwhensis</name>
    <dbReference type="NCBI Taxonomy" id="265426"/>
    <lineage>
        <taxon>Bacteria</taxon>
        <taxon>Bacillati</taxon>
        <taxon>Bacillota</taxon>
        <taxon>Bacilli</taxon>
        <taxon>Bacillales</taxon>
        <taxon>Bacillaceae</taxon>
        <taxon>Pontibacillus</taxon>
    </lineage>
</organism>
<feature type="domain" description="N-acetyltransferase" evidence="1">
    <location>
        <begin position="4"/>
        <end position="181"/>
    </location>
</feature>
<sequence>MQLYTIRRATQEDAKAIAYVHVESWRTTYQPLLEEEDIQSLTLENRITLWETILKAPINNQTIFVATDESEKVVGFISGGKERTKVYGYDGEIYAIYLLDEVRKKGLGTELLKAFTNDMAQKGYGSILVWVLTRNPNKRFYERYGAVAVEAENITIGKGTYEETAYGWKHLDHLLETLPAS</sequence>
<dbReference type="InterPro" id="IPR016181">
    <property type="entry name" value="Acyl_CoA_acyltransferase"/>
</dbReference>
<dbReference type="CDD" id="cd04301">
    <property type="entry name" value="NAT_SF"/>
    <property type="match status" value="1"/>
</dbReference>
<dbReference type="PANTHER" id="PTHR43617:SF30">
    <property type="entry name" value="HISTONE ACETYLTRANSFERASE"/>
    <property type="match status" value="1"/>
</dbReference>
<proteinExistence type="predicted"/>
<name>A0ABY8V0B3_9BACI</name>
<dbReference type="SUPFAM" id="SSF55729">
    <property type="entry name" value="Acyl-CoA N-acyltransferases (Nat)"/>
    <property type="match status" value="1"/>
</dbReference>
<dbReference type="GO" id="GO:0016746">
    <property type="term" value="F:acyltransferase activity"/>
    <property type="evidence" value="ECO:0007669"/>
    <property type="project" value="UniProtKB-KW"/>
</dbReference>
<dbReference type="InterPro" id="IPR050276">
    <property type="entry name" value="MshD_Acetyltransferase"/>
</dbReference>
<dbReference type="EC" id="2.3.1.-" evidence="2"/>
<evidence type="ECO:0000313" key="3">
    <source>
        <dbReference type="Proteomes" id="UP001236652"/>
    </source>
</evidence>
<dbReference type="Proteomes" id="UP001236652">
    <property type="component" value="Chromosome"/>
</dbReference>
<evidence type="ECO:0000313" key="2">
    <source>
        <dbReference type="EMBL" id="WIF98878.1"/>
    </source>
</evidence>
<dbReference type="Gene3D" id="3.40.630.30">
    <property type="match status" value="1"/>
</dbReference>
<dbReference type="PROSITE" id="PS51186">
    <property type="entry name" value="GNAT"/>
    <property type="match status" value="1"/>
</dbReference>
<reference evidence="2 3" key="1">
    <citation type="submission" date="2023-05" db="EMBL/GenBank/DDBJ databases">
        <title>Comparative genomics reveals the evidence of polycyclic aromatic hydrocarbons degradation in moderately halophilic genus Pontibacillus.</title>
        <authorList>
            <person name="Yang H."/>
            <person name="Qian Z."/>
        </authorList>
    </citation>
    <scope>NUCLEOTIDE SEQUENCE [LARGE SCALE GENOMIC DNA]</scope>
    <source>
        <strain evidence="3">HN14</strain>
    </source>
</reference>
<dbReference type="EMBL" id="CP126446">
    <property type="protein sequence ID" value="WIF98878.1"/>
    <property type="molecule type" value="Genomic_DNA"/>
</dbReference>
<dbReference type="RefSeq" id="WP_231418645.1">
    <property type="nucleotide sequence ID" value="NZ_CP126446.1"/>
</dbReference>
<protein>
    <submittedName>
        <fullName evidence="2">GNAT family N-acetyltransferase</fullName>
        <ecNumber evidence="2">2.3.1.-</ecNumber>
    </submittedName>
</protein>